<dbReference type="EMBL" id="QNUK01000167">
    <property type="protein sequence ID" value="KAF5899442.1"/>
    <property type="molecule type" value="Genomic_DNA"/>
</dbReference>
<dbReference type="SMART" id="SM00034">
    <property type="entry name" value="CLECT"/>
    <property type="match status" value="1"/>
</dbReference>
<evidence type="ECO:0000259" key="2">
    <source>
        <dbReference type="PROSITE" id="PS50041"/>
    </source>
</evidence>
<dbReference type="PANTHER" id="PTHR45784">
    <property type="entry name" value="C-TYPE LECTIN DOMAIN FAMILY 20 MEMBER A-RELATED"/>
    <property type="match status" value="1"/>
</dbReference>
<dbReference type="Proteomes" id="UP000727407">
    <property type="component" value="Unassembled WGS sequence"/>
</dbReference>
<dbReference type="OrthoDB" id="6369810at2759"/>
<accession>A0A8J4UKI3</accession>
<keyword evidence="4" id="KW-1185">Reference proteome</keyword>
<gene>
    <name evidence="3" type="ORF">DAT39_010846</name>
</gene>
<dbReference type="InterPro" id="IPR001304">
    <property type="entry name" value="C-type_lectin-like"/>
</dbReference>
<evidence type="ECO:0000313" key="4">
    <source>
        <dbReference type="Proteomes" id="UP000727407"/>
    </source>
</evidence>
<name>A0A8J4UKI3_CLAMG</name>
<feature type="chain" id="PRO_5035175720" evidence="1">
    <location>
        <begin position="19"/>
        <end position="155"/>
    </location>
</feature>
<reference evidence="3" key="1">
    <citation type="submission" date="2020-07" db="EMBL/GenBank/DDBJ databases">
        <title>Clarias magur genome sequencing, assembly and annotation.</title>
        <authorList>
            <person name="Kushwaha B."/>
            <person name="Kumar R."/>
            <person name="Das P."/>
            <person name="Joshi C.G."/>
            <person name="Kumar D."/>
            <person name="Nagpure N.S."/>
            <person name="Pandey M."/>
            <person name="Agarwal S."/>
            <person name="Srivastava S."/>
            <person name="Singh M."/>
            <person name="Sahoo L."/>
            <person name="Jayasankar P."/>
            <person name="Meher P.K."/>
            <person name="Koringa P.G."/>
            <person name="Iquebal M.A."/>
            <person name="Das S.P."/>
            <person name="Bit A."/>
            <person name="Patnaik S."/>
            <person name="Patel N."/>
            <person name="Shah T.M."/>
            <person name="Hinsu A."/>
            <person name="Jena J.K."/>
        </authorList>
    </citation>
    <scope>NUCLEOTIDE SEQUENCE</scope>
    <source>
        <strain evidence="3">CIFAMagur01</strain>
        <tissue evidence="3">Testis</tissue>
    </source>
</reference>
<protein>
    <submittedName>
        <fullName evidence="3">Macrophage mannose receptor 1-like isoform X6</fullName>
    </submittedName>
</protein>
<feature type="signal peptide" evidence="1">
    <location>
        <begin position="1"/>
        <end position="18"/>
    </location>
</feature>
<evidence type="ECO:0000256" key="1">
    <source>
        <dbReference type="SAM" id="SignalP"/>
    </source>
</evidence>
<organism evidence="3 4">
    <name type="scientific">Clarias magur</name>
    <name type="common">Asian catfish</name>
    <name type="synonym">Macropteronotus magur</name>
    <dbReference type="NCBI Taxonomy" id="1594786"/>
    <lineage>
        <taxon>Eukaryota</taxon>
        <taxon>Metazoa</taxon>
        <taxon>Chordata</taxon>
        <taxon>Craniata</taxon>
        <taxon>Vertebrata</taxon>
        <taxon>Euteleostomi</taxon>
        <taxon>Actinopterygii</taxon>
        <taxon>Neopterygii</taxon>
        <taxon>Teleostei</taxon>
        <taxon>Ostariophysi</taxon>
        <taxon>Siluriformes</taxon>
        <taxon>Clariidae</taxon>
        <taxon>Clarias</taxon>
    </lineage>
</organism>
<dbReference type="InterPro" id="IPR016187">
    <property type="entry name" value="CTDL_fold"/>
</dbReference>
<dbReference type="AlphaFoldDB" id="A0A8J4UKI3"/>
<comment type="caution">
    <text evidence="3">The sequence shown here is derived from an EMBL/GenBank/DDBJ whole genome shotgun (WGS) entry which is preliminary data.</text>
</comment>
<dbReference type="PANTHER" id="PTHR45784:SF3">
    <property type="entry name" value="C-TYPE LECTIN DOMAIN FAMILY 4 MEMBER K-LIKE-RELATED"/>
    <property type="match status" value="1"/>
</dbReference>
<keyword evidence="1" id="KW-0732">Signal</keyword>
<proteinExistence type="predicted"/>
<feature type="non-terminal residue" evidence="3">
    <location>
        <position position="1"/>
    </location>
</feature>
<dbReference type="PROSITE" id="PS50041">
    <property type="entry name" value="C_TYPE_LECTIN_2"/>
    <property type="match status" value="1"/>
</dbReference>
<dbReference type="InterPro" id="IPR016186">
    <property type="entry name" value="C-type_lectin-like/link_sf"/>
</dbReference>
<dbReference type="Pfam" id="PF00059">
    <property type="entry name" value="Lectin_C"/>
    <property type="match status" value="1"/>
</dbReference>
<sequence>MKHLFLLLCLSAQSTGTAKFVGISSVYLTWPQARDYCRTYYTDLASSLNSSDNSLLGQIQDTQGYSWIGLYNDKWIWSDGTASDFQWAPGQIIYYSGSGCATAYTGQFNQETCTNQHYFYCYTYRPEREQQIMRLQVESDASVFVPAVQSTILEK</sequence>
<dbReference type="Gene3D" id="3.10.100.10">
    <property type="entry name" value="Mannose-Binding Protein A, subunit A"/>
    <property type="match status" value="1"/>
</dbReference>
<evidence type="ECO:0000313" key="3">
    <source>
        <dbReference type="EMBL" id="KAF5899442.1"/>
    </source>
</evidence>
<keyword evidence="3" id="KW-0675">Receptor</keyword>
<dbReference type="SUPFAM" id="SSF56436">
    <property type="entry name" value="C-type lectin-like"/>
    <property type="match status" value="1"/>
</dbReference>
<feature type="domain" description="C-type lectin" evidence="2">
    <location>
        <begin position="29"/>
        <end position="122"/>
    </location>
</feature>